<keyword evidence="1" id="KW-0472">Membrane</keyword>
<keyword evidence="1" id="KW-1133">Transmembrane helix</keyword>
<evidence type="ECO:0000313" key="3">
    <source>
        <dbReference type="Proteomes" id="UP000078542"/>
    </source>
</evidence>
<dbReference type="EMBL" id="KQ978002">
    <property type="protein sequence ID" value="KYM98205.1"/>
    <property type="molecule type" value="Genomic_DNA"/>
</dbReference>
<accession>A0A151ICR9</accession>
<sequence>MCAFVLLHSNLHSYFIILYIVLTLQIRQYDINSHQKLIPLLKDIVPKDITKYVHDEVGYFLLNYLRQTLGGSTVFVRYLKHFMEKFCYKSINFHDWKIDLLFYFNSEQQILLFVYILTLTSPLLGDLENSGLCLLHFLWEMTTDDNTLFNVDDQNCHSGTKWVKRNHLNGQSDRKRIRRIKRPLKTVIRYPSDMSGTFLVCPPMSQTDVLWTSTECPKDVKRMSNGYPQ</sequence>
<reference evidence="2 3" key="1">
    <citation type="submission" date="2016-03" db="EMBL/GenBank/DDBJ databases">
        <title>Cyphomyrmex costatus WGS genome.</title>
        <authorList>
            <person name="Nygaard S."/>
            <person name="Hu H."/>
            <person name="Boomsma J."/>
            <person name="Zhang G."/>
        </authorList>
    </citation>
    <scope>NUCLEOTIDE SEQUENCE [LARGE SCALE GENOMIC DNA]</scope>
    <source>
        <strain evidence="2">MS0001</strain>
        <tissue evidence="2">Whole body</tissue>
    </source>
</reference>
<dbReference type="GO" id="GO:0016787">
    <property type="term" value="F:hydrolase activity"/>
    <property type="evidence" value="ECO:0007669"/>
    <property type="project" value="UniProtKB-KW"/>
</dbReference>
<dbReference type="Gene3D" id="1.10.390.10">
    <property type="entry name" value="Neutral Protease Domain 2"/>
    <property type="match status" value="1"/>
</dbReference>
<dbReference type="AlphaFoldDB" id="A0A151ICR9"/>
<feature type="transmembrane region" description="Helical" evidence="1">
    <location>
        <begin position="6"/>
        <end position="26"/>
    </location>
</feature>
<organism evidence="2 3">
    <name type="scientific">Cyphomyrmex costatus</name>
    <dbReference type="NCBI Taxonomy" id="456900"/>
    <lineage>
        <taxon>Eukaryota</taxon>
        <taxon>Metazoa</taxon>
        <taxon>Ecdysozoa</taxon>
        <taxon>Arthropoda</taxon>
        <taxon>Hexapoda</taxon>
        <taxon>Insecta</taxon>
        <taxon>Pterygota</taxon>
        <taxon>Neoptera</taxon>
        <taxon>Endopterygota</taxon>
        <taxon>Hymenoptera</taxon>
        <taxon>Apocrita</taxon>
        <taxon>Aculeata</taxon>
        <taxon>Formicoidea</taxon>
        <taxon>Formicidae</taxon>
        <taxon>Myrmicinae</taxon>
        <taxon>Cyphomyrmex</taxon>
    </lineage>
</organism>
<proteinExistence type="predicted"/>
<evidence type="ECO:0000313" key="2">
    <source>
        <dbReference type="EMBL" id="KYM98205.1"/>
    </source>
</evidence>
<dbReference type="InterPro" id="IPR027268">
    <property type="entry name" value="Peptidase_M4/M1_CTD_sf"/>
</dbReference>
<protein>
    <submittedName>
        <fullName evidence="2">Leukotriene A-4 hydrolase</fullName>
    </submittedName>
</protein>
<name>A0A151ICR9_9HYME</name>
<keyword evidence="3" id="KW-1185">Reference proteome</keyword>
<dbReference type="STRING" id="456900.A0A151ICR9"/>
<evidence type="ECO:0000256" key="1">
    <source>
        <dbReference type="SAM" id="Phobius"/>
    </source>
</evidence>
<dbReference type="Proteomes" id="UP000078542">
    <property type="component" value="Unassembled WGS sequence"/>
</dbReference>
<gene>
    <name evidence="2" type="ORF">ALC62_11055</name>
</gene>
<keyword evidence="2" id="KW-0378">Hydrolase</keyword>
<keyword evidence="1" id="KW-0812">Transmembrane</keyword>